<evidence type="ECO:0000313" key="12">
    <source>
        <dbReference type="EMBL" id="MCP2307645.1"/>
    </source>
</evidence>
<sequence>MKAIRRFTVRTVLPEQLQPLHELALNLRWSWHPETRELFRSVDPEVWAAVGEDPVRLLGEVPAPRLAALATDRRFLRRLGDLADDLRDYLAGPRWYQSAAAADARPLPAAIAYFSPEYGIAAALPQYSGGLGILAGDHLKAASDLGVPVIGVGLFYRHGYFRQSLSRDGWQQERYPLLDPDELAVTLLREPDGTPCEIDLALPGGRRLAAHIWRAQVGRVPLLLLDSDIEANAVAERGVTDRLYGGGSEHRLLQEILLGIGGVRAVRTYCRLTGHAEPEVFHTNEGHAGFLGLERIRELVAAEDGLGFAAALEAVRAGTLFTTHTPVPAGIDRFDRDLVARHFGGDAALPGVPVDQVLTLGAETWQGGDPKLFNMAAMGLRLAQRANGVSTLHGEVSRSMFSGLWPGFDAAEVPITSVTNGVHAPTWIDPAVVRLGAEEIGHERAEDAMAVGDAKRWTGLERIGNGEIWELRRSLRAQLVDEARRRLRASWRQRGAGDAELGWVSSVLDPDVLTIGFARRVPSYKRLTLMLRDPVRLRALLLHPTTPVQIVVAGKAHPADDGGKRLIQQLVAFADDPAIRHRIVFLPDYDMAMAKLLYPGCDVWLNNPLRPLEACGTSGMKAALNGCLNLSILDGWWDEWYDGQNGWAIPTADSAGNGRLDPESREAERRDDIEAAALYDLIQHQVAARFYDRGADGLPHRWIAMVRHTLVTLGPKVLAGRMVREYVERLYVPAADARRELVAGAAASDGGAYAGARELAGWKARVRDAWPAVRVEHVEADGPGEAQELGTTLALRVQVSLGTLQPEDVEVQVVSGRVDESDGISDAAVLALKPAGGGGPDLDGRLRYEGLLELGRTGPFGYTVRVLPDHPLLASPAEMGLVALPAEMSGMDSGMLR</sequence>
<dbReference type="Gene3D" id="3.40.50.2000">
    <property type="entry name" value="Glycogen Phosphorylase B"/>
    <property type="match status" value="3"/>
</dbReference>
<dbReference type="EC" id="2.4.1.1" evidence="4"/>
<keyword evidence="6 12" id="KW-0328">Glycosyltransferase</keyword>
<evidence type="ECO:0000256" key="4">
    <source>
        <dbReference type="ARBA" id="ARBA00012591"/>
    </source>
</evidence>
<comment type="similarity">
    <text evidence="3">Belongs to the glycogen phosphorylase family.</text>
</comment>
<evidence type="ECO:0000256" key="9">
    <source>
        <dbReference type="ARBA" id="ARBA00023277"/>
    </source>
</evidence>
<dbReference type="InterPro" id="IPR000811">
    <property type="entry name" value="Glyco_trans_35"/>
</dbReference>
<protein>
    <recommendedName>
        <fullName evidence="4">glycogen phosphorylase</fullName>
        <ecNumber evidence="4">2.4.1.1</ecNumber>
    </recommendedName>
</protein>
<dbReference type="InterPro" id="IPR052182">
    <property type="entry name" value="Glycogen/Maltodextrin_Phosph"/>
</dbReference>
<comment type="caution">
    <text evidence="12">The sequence shown here is derived from an EMBL/GenBank/DDBJ whole genome shotgun (WGS) entry which is preliminary data.</text>
</comment>
<keyword evidence="7 12" id="KW-0808">Transferase</keyword>
<evidence type="ECO:0000256" key="10">
    <source>
        <dbReference type="ARBA" id="ARBA00025174"/>
    </source>
</evidence>
<reference evidence="12 13" key="1">
    <citation type="submission" date="2022-06" db="EMBL/GenBank/DDBJ databases">
        <title>Sequencing the genomes of 1000 actinobacteria strains.</title>
        <authorList>
            <person name="Klenk H.-P."/>
        </authorList>
    </citation>
    <scope>NUCLEOTIDE SEQUENCE [LARGE SCALE GENOMIC DNA]</scope>
    <source>
        <strain evidence="12 13">DSM 41656</strain>
    </source>
</reference>
<name>A0ABT1IRA0_9ACTN</name>
<dbReference type="PANTHER" id="PTHR42655">
    <property type="entry name" value="GLYCOGEN PHOSPHORYLASE"/>
    <property type="match status" value="1"/>
</dbReference>
<dbReference type="PIRSF" id="PIRSF000460">
    <property type="entry name" value="Pprylas_GlgP"/>
    <property type="match status" value="1"/>
</dbReference>
<evidence type="ECO:0000259" key="11">
    <source>
        <dbReference type="Pfam" id="PF11897"/>
    </source>
</evidence>
<dbReference type="InterPro" id="IPR011834">
    <property type="entry name" value="Agluc_phsphrylas"/>
</dbReference>
<dbReference type="InterPro" id="IPR024517">
    <property type="entry name" value="Glycogen_phosphorylase_DUF3417"/>
</dbReference>
<evidence type="ECO:0000256" key="8">
    <source>
        <dbReference type="ARBA" id="ARBA00022898"/>
    </source>
</evidence>
<evidence type="ECO:0000313" key="13">
    <source>
        <dbReference type="Proteomes" id="UP001206483"/>
    </source>
</evidence>
<keyword evidence="8" id="KW-0663">Pyridoxal phosphate</keyword>
<comment type="cofactor">
    <cofactor evidence="2">
        <name>pyridoxal 5'-phosphate</name>
        <dbReference type="ChEBI" id="CHEBI:597326"/>
    </cofactor>
</comment>
<keyword evidence="5" id="KW-0021">Allosteric enzyme</keyword>
<gene>
    <name evidence="12" type="ORF">FHR36_000737</name>
</gene>
<dbReference type="GO" id="GO:0004645">
    <property type="term" value="F:1,4-alpha-oligoglucan phosphorylase activity"/>
    <property type="evidence" value="ECO:0007669"/>
    <property type="project" value="UniProtKB-EC"/>
</dbReference>
<dbReference type="Pfam" id="PF11897">
    <property type="entry name" value="DUF3417"/>
    <property type="match status" value="1"/>
</dbReference>
<comment type="catalytic activity">
    <reaction evidence="1">
        <text>[(1-&gt;4)-alpha-D-glucosyl](n) + phosphate = [(1-&gt;4)-alpha-D-glucosyl](n-1) + alpha-D-glucose 1-phosphate</text>
        <dbReference type="Rhea" id="RHEA:41732"/>
        <dbReference type="Rhea" id="RHEA-COMP:9584"/>
        <dbReference type="Rhea" id="RHEA-COMP:9586"/>
        <dbReference type="ChEBI" id="CHEBI:15444"/>
        <dbReference type="ChEBI" id="CHEBI:43474"/>
        <dbReference type="ChEBI" id="CHEBI:58601"/>
        <dbReference type="EC" id="2.4.1.1"/>
    </reaction>
</comment>
<evidence type="ECO:0000256" key="7">
    <source>
        <dbReference type="ARBA" id="ARBA00022679"/>
    </source>
</evidence>
<dbReference type="PROSITE" id="PS00102">
    <property type="entry name" value="PHOSPHORYLASE"/>
    <property type="match status" value="1"/>
</dbReference>
<evidence type="ECO:0000256" key="2">
    <source>
        <dbReference type="ARBA" id="ARBA00001933"/>
    </source>
</evidence>
<evidence type="ECO:0000256" key="6">
    <source>
        <dbReference type="ARBA" id="ARBA00022676"/>
    </source>
</evidence>
<dbReference type="PANTHER" id="PTHR42655:SF1">
    <property type="entry name" value="GLYCOGEN PHOSPHORYLASE"/>
    <property type="match status" value="1"/>
</dbReference>
<evidence type="ECO:0000256" key="3">
    <source>
        <dbReference type="ARBA" id="ARBA00006047"/>
    </source>
</evidence>
<evidence type="ECO:0000256" key="5">
    <source>
        <dbReference type="ARBA" id="ARBA00022533"/>
    </source>
</evidence>
<dbReference type="NCBIfam" id="TIGR02094">
    <property type="entry name" value="more_P_ylases"/>
    <property type="match status" value="1"/>
</dbReference>
<organism evidence="12 13">
    <name type="scientific">Kitasatospora paracochleata</name>
    <dbReference type="NCBI Taxonomy" id="58354"/>
    <lineage>
        <taxon>Bacteria</taxon>
        <taxon>Bacillati</taxon>
        <taxon>Actinomycetota</taxon>
        <taxon>Actinomycetes</taxon>
        <taxon>Kitasatosporales</taxon>
        <taxon>Streptomycetaceae</taxon>
        <taxon>Kitasatospora</taxon>
    </lineage>
</organism>
<comment type="function">
    <text evidence="10">Phosphorylase is an important allosteric enzyme in carbohydrate metabolism. Enzymes from different sources differ in their regulatory mechanisms and in their natural substrates. However, all known phosphorylases share catalytic and structural properties.</text>
</comment>
<dbReference type="InterPro" id="IPR035090">
    <property type="entry name" value="Pyridoxal_P_attach_site"/>
</dbReference>
<accession>A0ABT1IRA0</accession>
<dbReference type="EMBL" id="JAMZDX010000001">
    <property type="protein sequence ID" value="MCP2307645.1"/>
    <property type="molecule type" value="Genomic_DNA"/>
</dbReference>
<dbReference type="RefSeq" id="WP_253793721.1">
    <property type="nucleotide sequence ID" value="NZ_BAAAUB010000126.1"/>
</dbReference>
<dbReference type="Proteomes" id="UP001206483">
    <property type="component" value="Unassembled WGS sequence"/>
</dbReference>
<dbReference type="Pfam" id="PF00343">
    <property type="entry name" value="Phosphorylase"/>
    <property type="match status" value="1"/>
</dbReference>
<keyword evidence="13" id="KW-1185">Reference proteome</keyword>
<dbReference type="SUPFAM" id="SSF53756">
    <property type="entry name" value="UDP-Glycosyltransferase/glycogen phosphorylase"/>
    <property type="match status" value="1"/>
</dbReference>
<feature type="domain" description="DUF3417" evidence="11">
    <location>
        <begin position="13"/>
        <end position="124"/>
    </location>
</feature>
<keyword evidence="9" id="KW-0119">Carbohydrate metabolism</keyword>
<evidence type="ECO:0000256" key="1">
    <source>
        <dbReference type="ARBA" id="ARBA00001275"/>
    </source>
</evidence>
<proteinExistence type="inferred from homology"/>